<dbReference type="Gene3D" id="3.10.450.620">
    <property type="entry name" value="JHP933, nucleotidyltransferase-like core domain"/>
    <property type="match status" value="1"/>
</dbReference>
<dbReference type="InterPro" id="IPR014942">
    <property type="entry name" value="AbiEii"/>
</dbReference>
<evidence type="ECO:0000313" key="1">
    <source>
        <dbReference type="EMBL" id="ETR66136.1"/>
    </source>
</evidence>
<evidence type="ECO:0000313" key="2">
    <source>
        <dbReference type="Proteomes" id="UP000189670"/>
    </source>
</evidence>
<dbReference type="Proteomes" id="UP000189670">
    <property type="component" value="Unassembled WGS sequence"/>
</dbReference>
<gene>
    <name evidence="1" type="ORF">OMM_05785</name>
</gene>
<protein>
    <recommendedName>
        <fullName evidence="3">Protein containing DUF1814</fullName>
    </recommendedName>
</protein>
<evidence type="ECO:0008006" key="3">
    <source>
        <dbReference type="Google" id="ProtNLM"/>
    </source>
</evidence>
<dbReference type="Pfam" id="PF08843">
    <property type="entry name" value="AbiEii"/>
    <property type="match status" value="1"/>
</dbReference>
<name>A0A1V1NUG1_9BACT</name>
<sequence length="185" mass="21753">MLNFDDILSYYPKHLHVFKDNILKEYLQHKILDILFSTKYSNQLVFLGGTSIRIIHNSTRFSEDLDFDNSGLNQSDFLHLANNIQYRLSLEGYEVEIKNVIKTAAYHCYIKFPGLLYEQGLSGHKEEKILIQLDAEPQKYEYLPEKYFLNKFGIFRYLTVTPLPLLLAQKICACLCRKRTKGRDF</sequence>
<accession>A0A1V1NUG1</accession>
<organism evidence="1 2">
    <name type="scientific">Candidatus Magnetoglobus multicellularis str. Araruama</name>
    <dbReference type="NCBI Taxonomy" id="890399"/>
    <lineage>
        <taxon>Bacteria</taxon>
        <taxon>Pseudomonadati</taxon>
        <taxon>Thermodesulfobacteriota</taxon>
        <taxon>Desulfobacteria</taxon>
        <taxon>Desulfobacterales</taxon>
        <taxon>Desulfobacteraceae</taxon>
        <taxon>Candidatus Magnetoglobus</taxon>
    </lineage>
</organism>
<proteinExistence type="predicted"/>
<reference evidence="2" key="1">
    <citation type="submission" date="2012-11" db="EMBL/GenBank/DDBJ databases">
        <authorList>
            <person name="Lucero-Rivera Y.E."/>
            <person name="Tovar-Ramirez D."/>
        </authorList>
    </citation>
    <scope>NUCLEOTIDE SEQUENCE [LARGE SCALE GENOMIC DNA]</scope>
    <source>
        <strain evidence="2">Araruama</strain>
    </source>
</reference>
<comment type="caution">
    <text evidence="1">The sequence shown here is derived from an EMBL/GenBank/DDBJ whole genome shotgun (WGS) entry which is preliminary data.</text>
</comment>
<dbReference type="EMBL" id="ATBP01002205">
    <property type="protein sequence ID" value="ETR66136.1"/>
    <property type="molecule type" value="Genomic_DNA"/>
</dbReference>
<dbReference type="AlphaFoldDB" id="A0A1V1NUG1"/>